<dbReference type="AlphaFoldDB" id="A0ABD3DFE6"/>
<accession>A0ABD3DFE6</accession>
<dbReference type="Gene3D" id="3.30.559.10">
    <property type="entry name" value="Chloramphenicol acetyltransferase-like domain"/>
    <property type="match status" value="2"/>
</dbReference>
<dbReference type="Proteomes" id="UP001632038">
    <property type="component" value="Unassembled WGS sequence"/>
</dbReference>
<evidence type="ECO:0000256" key="1">
    <source>
        <dbReference type="ARBA" id="ARBA00022679"/>
    </source>
</evidence>
<dbReference type="InterPro" id="IPR051283">
    <property type="entry name" value="Sec_Metabolite_Acyltrans"/>
</dbReference>
<dbReference type="PANTHER" id="PTHR31896">
    <property type="entry name" value="FAMILY REGULATORY PROTEIN, PUTATIVE (AFU_ORTHOLOGUE AFUA_3G14730)-RELATED"/>
    <property type="match status" value="1"/>
</dbReference>
<dbReference type="Pfam" id="PF02458">
    <property type="entry name" value="Transferase"/>
    <property type="match status" value="1"/>
</dbReference>
<dbReference type="GO" id="GO:0016740">
    <property type="term" value="F:transferase activity"/>
    <property type="evidence" value="ECO:0007669"/>
    <property type="project" value="UniProtKB-KW"/>
</dbReference>
<gene>
    <name evidence="2" type="ORF">CASFOL_015542</name>
</gene>
<keyword evidence="3" id="KW-1185">Reference proteome</keyword>
<name>A0ABD3DFE6_9LAMI</name>
<dbReference type="PANTHER" id="PTHR31896:SF43">
    <property type="entry name" value="PROTEIN ENHANCED PSEUDOMONAS SUSCEPTIBILITY 1"/>
    <property type="match status" value="1"/>
</dbReference>
<keyword evidence="1" id="KW-0808">Transferase</keyword>
<dbReference type="EMBL" id="JAVIJP010000017">
    <property type="protein sequence ID" value="KAL3640574.1"/>
    <property type="molecule type" value="Genomic_DNA"/>
</dbReference>
<evidence type="ECO:0000313" key="3">
    <source>
        <dbReference type="Proteomes" id="UP001632038"/>
    </source>
</evidence>
<sequence>MAKLDVISSSLVAMASITSSISRIDLTPWDLQLLLLEPVQKGILFHKPQLQNTPNIIDHLKHSFSRTLDFFPPLAGRLGTISNNDDNTTLYFVDCNNAGAEFTHAAAPTVSVADISEAKYVPEIVSALFPLNGVRNFEGVSNPLLGVQVTELADGFFIGFTANHSVVDGTSLWHFVNSWSEISRGLGKISKNPVFKRDSVPNGNRAIPIPTIHKNLLPEFIRPPLLERFYHFSKETLSKLKAKANAEANSDKISTLQALLALLWRSVTRCRQISSNVISSKEVSLALPVGTRARMPLPDGYFGNAVFVSSFRISETELLQDGLGQTGLKISAFVTQHTSKESIVGMLEDWVKKATLFRLGTSNFLISSSPRHDVYGNDFGWGRPITVRSGKAQKRDGKMTLFPAAEPGGIDVEVCLTPETLLALDDDVEFMEAITL</sequence>
<organism evidence="2 3">
    <name type="scientific">Castilleja foliolosa</name>
    <dbReference type="NCBI Taxonomy" id="1961234"/>
    <lineage>
        <taxon>Eukaryota</taxon>
        <taxon>Viridiplantae</taxon>
        <taxon>Streptophyta</taxon>
        <taxon>Embryophyta</taxon>
        <taxon>Tracheophyta</taxon>
        <taxon>Spermatophyta</taxon>
        <taxon>Magnoliopsida</taxon>
        <taxon>eudicotyledons</taxon>
        <taxon>Gunneridae</taxon>
        <taxon>Pentapetalae</taxon>
        <taxon>asterids</taxon>
        <taxon>lamiids</taxon>
        <taxon>Lamiales</taxon>
        <taxon>Orobanchaceae</taxon>
        <taxon>Pedicularideae</taxon>
        <taxon>Castillejinae</taxon>
        <taxon>Castilleja</taxon>
    </lineage>
</organism>
<dbReference type="InterPro" id="IPR023213">
    <property type="entry name" value="CAT-like_dom_sf"/>
</dbReference>
<evidence type="ECO:0000313" key="2">
    <source>
        <dbReference type="EMBL" id="KAL3640574.1"/>
    </source>
</evidence>
<comment type="caution">
    <text evidence="2">The sequence shown here is derived from an EMBL/GenBank/DDBJ whole genome shotgun (WGS) entry which is preliminary data.</text>
</comment>
<protein>
    <submittedName>
        <fullName evidence="2">Uncharacterized protein</fullName>
    </submittedName>
</protein>
<reference evidence="3" key="1">
    <citation type="journal article" date="2024" name="IScience">
        <title>Strigolactones Initiate the Formation of Haustorium-like Structures in Castilleja.</title>
        <authorList>
            <person name="Buerger M."/>
            <person name="Peterson D."/>
            <person name="Chory J."/>
        </authorList>
    </citation>
    <scope>NUCLEOTIDE SEQUENCE [LARGE SCALE GENOMIC DNA]</scope>
</reference>
<proteinExistence type="predicted"/>